<dbReference type="Proteomes" id="UP000023152">
    <property type="component" value="Unassembled WGS sequence"/>
</dbReference>
<proteinExistence type="predicted"/>
<dbReference type="InterPro" id="IPR015915">
    <property type="entry name" value="Kelch-typ_b-propeller"/>
</dbReference>
<dbReference type="AlphaFoldDB" id="X6LKG0"/>
<sequence length="252" mass="29870">DIAPFNAYAYVCINDTILFFGGCGSGISKLVHKYSIRENKWMTFQNTLPSPLYDCVAILSEDSTHVHIIGGKDDNYKLLSTHLKIKVSEWLTEEEMKKGIELKAEKEEEKKENEMDKTIKKENDEQQNKVKKDTDVEYCFDTDETKKKGQNENDIIFAKVNEMHVTNIFSFVFFFLHCIEKWMKWWNEREQQDKIEIIQKFETMSNEQFGVWLLNECKWKHKITKGDIASIRFSIDTYLKFIKTNQENKEEE</sequence>
<gene>
    <name evidence="2" type="ORF">RFI_35033</name>
</gene>
<organism evidence="2 3">
    <name type="scientific">Reticulomyxa filosa</name>
    <dbReference type="NCBI Taxonomy" id="46433"/>
    <lineage>
        <taxon>Eukaryota</taxon>
        <taxon>Sar</taxon>
        <taxon>Rhizaria</taxon>
        <taxon>Retaria</taxon>
        <taxon>Foraminifera</taxon>
        <taxon>Monothalamids</taxon>
        <taxon>Reticulomyxidae</taxon>
        <taxon>Reticulomyxa</taxon>
    </lineage>
</organism>
<feature type="non-terminal residue" evidence="2">
    <location>
        <position position="252"/>
    </location>
</feature>
<accession>X6LKG0</accession>
<feature type="non-terminal residue" evidence="2">
    <location>
        <position position="1"/>
    </location>
</feature>
<comment type="caution">
    <text evidence="2">The sequence shown here is derived from an EMBL/GenBank/DDBJ whole genome shotgun (WGS) entry which is preliminary data.</text>
</comment>
<keyword evidence="1" id="KW-0175">Coiled coil</keyword>
<dbReference type="EMBL" id="ASPP01035876">
    <property type="protein sequence ID" value="ETO02403.1"/>
    <property type="molecule type" value="Genomic_DNA"/>
</dbReference>
<evidence type="ECO:0000313" key="3">
    <source>
        <dbReference type="Proteomes" id="UP000023152"/>
    </source>
</evidence>
<keyword evidence="3" id="KW-1185">Reference proteome</keyword>
<dbReference type="SUPFAM" id="SSF117281">
    <property type="entry name" value="Kelch motif"/>
    <property type="match status" value="1"/>
</dbReference>
<protein>
    <submittedName>
        <fullName evidence="2">Uncharacterized protein</fullName>
    </submittedName>
</protein>
<evidence type="ECO:0000313" key="2">
    <source>
        <dbReference type="EMBL" id="ETO02403.1"/>
    </source>
</evidence>
<feature type="coiled-coil region" evidence="1">
    <location>
        <begin position="97"/>
        <end position="125"/>
    </location>
</feature>
<dbReference type="Gene3D" id="2.120.10.80">
    <property type="entry name" value="Kelch-type beta propeller"/>
    <property type="match status" value="1"/>
</dbReference>
<evidence type="ECO:0000256" key="1">
    <source>
        <dbReference type="SAM" id="Coils"/>
    </source>
</evidence>
<reference evidence="2 3" key="1">
    <citation type="journal article" date="2013" name="Curr. Biol.">
        <title>The Genome of the Foraminiferan Reticulomyxa filosa.</title>
        <authorList>
            <person name="Glockner G."/>
            <person name="Hulsmann N."/>
            <person name="Schleicher M."/>
            <person name="Noegel A.A."/>
            <person name="Eichinger L."/>
            <person name="Gallinger C."/>
            <person name="Pawlowski J."/>
            <person name="Sierra R."/>
            <person name="Euteneuer U."/>
            <person name="Pillet L."/>
            <person name="Moustafa A."/>
            <person name="Platzer M."/>
            <person name="Groth M."/>
            <person name="Szafranski K."/>
            <person name="Schliwa M."/>
        </authorList>
    </citation>
    <scope>NUCLEOTIDE SEQUENCE [LARGE SCALE GENOMIC DNA]</scope>
</reference>
<name>X6LKG0_RETFI</name>